<feature type="region of interest" description="Disordered" evidence="1">
    <location>
        <begin position="360"/>
        <end position="381"/>
    </location>
</feature>
<evidence type="ECO:0000256" key="1">
    <source>
        <dbReference type="SAM" id="MobiDB-lite"/>
    </source>
</evidence>
<feature type="domain" description="Arrestin C-terminal-like" evidence="2">
    <location>
        <begin position="177"/>
        <end position="316"/>
    </location>
</feature>
<feature type="region of interest" description="Disordered" evidence="1">
    <location>
        <begin position="552"/>
        <end position="581"/>
    </location>
</feature>
<sequence length="602" mass="66520">MNILPKSHVTSLFDIRLAAEHDVVVIQGTAETAEPTWLKGKVVLCLTENVAVKNITLKLVGKRRIAWTDSPSSGRAQRVNRHDSVVYEKEWSFLPFHGSKTLRAGNYEYPFQVQLPGNITESVEGLVNCYVVYRLKAVIERPGLASKIVKKKHLRIIRSLPPDAVEFTQTVSVENTWPNKIEYNINVPTKVYAIGSYIPINIVLIPLLKGLTIGRISIALKEYITLSITHGLPATTDEVRTVCSLHTEELSEYSDHYEVNKNLQLPTSLTRCLQDCDIPGIKNRHKLRFTISLKNPDGHVSELRAALPVTLMIAPQLFGDPSEVDSLRENFETFNQPLPSYERSMYDRLYDGLSYSNVDTPLPSGANTPHRRNSIDPIGFSGVSAESHRRQLIAGLTALAQQQQQRPPPPIDFMPNGTEEDGMSAPSYSYHSRASSTANSSMVSRNPSETSLAELSRVPSYSEATRSSVSESPLQPALPSYEDVTRLERMSCPSSPNATTPPHSFPSSSVYYSPTLSRRSLDQSRLLNGSNSAPGSVGLNHSQSAMSLSSLAQGHPSTQLNGGQPHRPQVARLGSHRSALDALRRARMLPSSFFSSSSRREN</sequence>
<accession>B6JWM5</accession>
<dbReference type="Proteomes" id="UP000001744">
    <property type="component" value="Unassembled WGS sequence"/>
</dbReference>
<dbReference type="RefSeq" id="XP_002172069.1">
    <property type="nucleotide sequence ID" value="XM_002172033.2"/>
</dbReference>
<dbReference type="GO" id="GO:0005829">
    <property type="term" value="C:cytosol"/>
    <property type="evidence" value="ECO:0000318"/>
    <property type="project" value="GO_Central"/>
</dbReference>
<evidence type="ECO:0000313" key="4">
    <source>
        <dbReference type="JaponicusDB" id="SJAG_00803"/>
    </source>
</evidence>
<dbReference type="Pfam" id="PF00339">
    <property type="entry name" value="Arrestin_N"/>
    <property type="match status" value="1"/>
</dbReference>
<reference evidence="3 5" key="1">
    <citation type="journal article" date="2011" name="Science">
        <title>Comparative functional genomics of the fission yeasts.</title>
        <authorList>
            <person name="Rhind N."/>
            <person name="Chen Z."/>
            <person name="Yassour M."/>
            <person name="Thompson D.A."/>
            <person name="Haas B.J."/>
            <person name="Habib N."/>
            <person name="Wapinski I."/>
            <person name="Roy S."/>
            <person name="Lin M.F."/>
            <person name="Heiman D.I."/>
            <person name="Young S.K."/>
            <person name="Furuya K."/>
            <person name="Guo Y."/>
            <person name="Pidoux A."/>
            <person name="Chen H.M."/>
            <person name="Robbertse B."/>
            <person name="Goldberg J.M."/>
            <person name="Aoki K."/>
            <person name="Bayne E.H."/>
            <person name="Berlin A.M."/>
            <person name="Desjardins C.A."/>
            <person name="Dobbs E."/>
            <person name="Dukaj L."/>
            <person name="Fan L."/>
            <person name="FitzGerald M.G."/>
            <person name="French C."/>
            <person name="Gujja S."/>
            <person name="Hansen K."/>
            <person name="Keifenheim D."/>
            <person name="Levin J.Z."/>
            <person name="Mosher R.A."/>
            <person name="Mueller C.A."/>
            <person name="Pfiffner J."/>
            <person name="Priest M."/>
            <person name="Russ C."/>
            <person name="Smialowska A."/>
            <person name="Swoboda P."/>
            <person name="Sykes S.M."/>
            <person name="Vaughn M."/>
            <person name="Vengrova S."/>
            <person name="Yoder R."/>
            <person name="Zeng Q."/>
            <person name="Allshire R."/>
            <person name="Baulcombe D."/>
            <person name="Birren B.W."/>
            <person name="Brown W."/>
            <person name="Ekwall K."/>
            <person name="Kellis M."/>
            <person name="Leatherwood J."/>
            <person name="Levin H."/>
            <person name="Margalit H."/>
            <person name="Martienssen R."/>
            <person name="Nieduszynski C.A."/>
            <person name="Spatafora J.W."/>
            <person name="Friedman N."/>
            <person name="Dalgaard J.Z."/>
            <person name="Baumann P."/>
            <person name="Niki H."/>
            <person name="Regev A."/>
            <person name="Nusbaum C."/>
        </authorList>
    </citation>
    <scope>NUCLEOTIDE SEQUENCE [LARGE SCALE GENOMIC DNA]</scope>
    <source>
        <strain evidence="5">yFS275 / FY16936</strain>
    </source>
</reference>
<dbReference type="GO" id="GO:0005737">
    <property type="term" value="C:cytoplasm"/>
    <property type="evidence" value="ECO:0000318"/>
    <property type="project" value="GO_Central"/>
</dbReference>
<name>B6JWM5_SCHJY</name>
<dbReference type="Pfam" id="PF02752">
    <property type="entry name" value="Arrestin_C"/>
    <property type="match status" value="1"/>
</dbReference>
<evidence type="ECO:0000259" key="2">
    <source>
        <dbReference type="SMART" id="SM01017"/>
    </source>
</evidence>
<dbReference type="InterPro" id="IPR014756">
    <property type="entry name" value="Ig_E-set"/>
</dbReference>
<dbReference type="SMART" id="SM01017">
    <property type="entry name" value="Arrestin_C"/>
    <property type="match status" value="1"/>
</dbReference>
<dbReference type="OrthoDB" id="2333384at2759"/>
<dbReference type="eggNOG" id="KOG3780">
    <property type="taxonomic scope" value="Eukaryota"/>
</dbReference>
<feature type="compositionally biased region" description="Polar residues" evidence="1">
    <location>
        <begin position="462"/>
        <end position="473"/>
    </location>
</feature>
<dbReference type="AlphaFoldDB" id="B6JWM5"/>
<dbReference type="PANTHER" id="PTHR11188:SF170">
    <property type="entry name" value="ARRESTIN DOMAIN-CONTAINING PROTEIN C31A2.12"/>
    <property type="match status" value="1"/>
</dbReference>
<protein>
    <submittedName>
        <fullName evidence="3">Arrestin/PY protein 1</fullName>
    </submittedName>
</protein>
<dbReference type="OMA" id="GMATPFH"/>
<proteinExistence type="predicted"/>
<dbReference type="InterPro" id="IPR011021">
    <property type="entry name" value="Arrestin-like_N"/>
</dbReference>
<evidence type="ECO:0000313" key="3">
    <source>
        <dbReference type="EMBL" id="EEB05776.1"/>
    </source>
</evidence>
<dbReference type="GO" id="GO:0005886">
    <property type="term" value="C:plasma membrane"/>
    <property type="evidence" value="ECO:0000318"/>
    <property type="project" value="GO_Central"/>
</dbReference>
<dbReference type="SUPFAM" id="SSF81296">
    <property type="entry name" value="E set domains"/>
    <property type="match status" value="1"/>
</dbReference>
<dbReference type="PANTHER" id="PTHR11188">
    <property type="entry name" value="ARRESTIN DOMAIN CONTAINING PROTEIN"/>
    <property type="match status" value="1"/>
</dbReference>
<dbReference type="GeneID" id="7048877"/>
<dbReference type="HOGENOM" id="CLU_018982_2_0_1"/>
<gene>
    <name evidence="4" type="primary">rod1</name>
    <name evidence="3" type="ORF">SJAG_00803</name>
</gene>
<keyword evidence="5" id="KW-1185">Reference proteome</keyword>
<feature type="compositionally biased region" description="Polar residues" evidence="1">
    <location>
        <begin position="492"/>
        <end position="511"/>
    </location>
</feature>
<evidence type="ECO:0000313" key="5">
    <source>
        <dbReference type="Proteomes" id="UP000001744"/>
    </source>
</evidence>
<dbReference type="EMBL" id="KE651166">
    <property type="protein sequence ID" value="EEB05776.1"/>
    <property type="molecule type" value="Genomic_DNA"/>
</dbReference>
<dbReference type="GO" id="GO:0031625">
    <property type="term" value="F:ubiquitin protein ligase binding"/>
    <property type="evidence" value="ECO:0000318"/>
    <property type="project" value="GO_Central"/>
</dbReference>
<feature type="compositionally biased region" description="Polar residues" evidence="1">
    <location>
        <begin position="426"/>
        <end position="453"/>
    </location>
</feature>
<dbReference type="GO" id="GO:0030674">
    <property type="term" value="F:protein-macromolecule adaptor activity"/>
    <property type="evidence" value="ECO:0000318"/>
    <property type="project" value="GO_Central"/>
</dbReference>
<dbReference type="VEuPathDB" id="FungiDB:SJAG_00803"/>
<feature type="region of interest" description="Disordered" evidence="1">
    <location>
        <begin position="400"/>
        <end position="511"/>
    </location>
</feature>
<organism evidence="3 5">
    <name type="scientific">Schizosaccharomyces japonicus (strain yFS275 / FY16936)</name>
    <name type="common">Fission yeast</name>
    <dbReference type="NCBI Taxonomy" id="402676"/>
    <lineage>
        <taxon>Eukaryota</taxon>
        <taxon>Fungi</taxon>
        <taxon>Dikarya</taxon>
        <taxon>Ascomycota</taxon>
        <taxon>Taphrinomycotina</taxon>
        <taxon>Schizosaccharomycetes</taxon>
        <taxon>Schizosaccharomycetales</taxon>
        <taxon>Schizosaccharomycetaceae</taxon>
        <taxon>Schizosaccharomyces</taxon>
    </lineage>
</organism>
<dbReference type="JaponicusDB" id="SJAG_00803">
    <property type="gene designation" value="rod1"/>
</dbReference>
<dbReference type="InterPro" id="IPR011022">
    <property type="entry name" value="Arrestin_C-like"/>
</dbReference>
<dbReference type="Gene3D" id="2.60.40.640">
    <property type="match status" value="2"/>
</dbReference>
<dbReference type="STRING" id="402676.B6JWM5"/>
<dbReference type="InterPro" id="IPR014752">
    <property type="entry name" value="Arrestin-like_C"/>
</dbReference>
<dbReference type="InterPro" id="IPR050357">
    <property type="entry name" value="Arrestin_domain-protein"/>
</dbReference>
<dbReference type="GO" id="GO:0070086">
    <property type="term" value="P:ubiquitin-dependent endocytosis"/>
    <property type="evidence" value="ECO:0000318"/>
    <property type="project" value="GO_Central"/>
</dbReference>